<keyword evidence="2" id="KW-1185">Reference proteome</keyword>
<protein>
    <submittedName>
        <fullName evidence="1">Uncharacterized protein</fullName>
    </submittedName>
</protein>
<accession>A0A9P9YYX3</accession>
<comment type="caution">
    <text evidence="1">The sequence shown here is derived from an EMBL/GenBank/DDBJ whole genome shotgun (WGS) entry which is preliminary data.</text>
</comment>
<evidence type="ECO:0000313" key="1">
    <source>
        <dbReference type="EMBL" id="KAI8045693.1"/>
    </source>
</evidence>
<dbReference type="Proteomes" id="UP001059596">
    <property type="component" value="Chromosome 3R"/>
</dbReference>
<evidence type="ECO:0000313" key="2">
    <source>
        <dbReference type="Proteomes" id="UP001059596"/>
    </source>
</evidence>
<feature type="non-terminal residue" evidence="1">
    <location>
        <position position="47"/>
    </location>
</feature>
<name>A0A9P9YYX3_9MUSC</name>
<proteinExistence type="predicted"/>
<sequence length="47" mass="5517">MALEVQVLGHFSAKPFLEKKERGTIIKISRKSTQNSKPKFKRRFLEL</sequence>
<dbReference type="AlphaFoldDB" id="A0A9P9YYX3"/>
<dbReference type="EMBL" id="JAMKOV010000001">
    <property type="protein sequence ID" value="KAI8045693.1"/>
    <property type="molecule type" value="Genomic_DNA"/>
</dbReference>
<gene>
    <name evidence="1" type="ORF">M5D96_001876</name>
</gene>
<reference evidence="1" key="1">
    <citation type="journal article" date="2023" name="Genome Biol. Evol.">
        <title>Long-read-based Genome Assembly of Drosophila gunungcola Reveals Fewer Chemosensory Genes in Flower-breeding Species.</title>
        <authorList>
            <person name="Negi A."/>
            <person name="Liao B.Y."/>
            <person name="Yeh S.D."/>
        </authorList>
    </citation>
    <scope>NUCLEOTIDE SEQUENCE</scope>
    <source>
        <strain evidence="1">Sukarami</strain>
    </source>
</reference>
<organism evidence="1 2">
    <name type="scientific">Drosophila gunungcola</name>
    <name type="common">fruit fly</name>
    <dbReference type="NCBI Taxonomy" id="103775"/>
    <lineage>
        <taxon>Eukaryota</taxon>
        <taxon>Metazoa</taxon>
        <taxon>Ecdysozoa</taxon>
        <taxon>Arthropoda</taxon>
        <taxon>Hexapoda</taxon>
        <taxon>Insecta</taxon>
        <taxon>Pterygota</taxon>
        <taxon>Neoptera</taxon>
        <taxon>Endopterygota</taxon>
        <taxon>Diptera</taxon>
        <taxon>Brachycera</taxon>
        <taxon>Muscomorpha</taxon>
        <taxon>Ephydroidea</taxon>
        <taxon>Drosophilidae</taxon>
        <taxon>Drosophila</taxon>
        <taxon>Sophophora</taxon>
    </lineage>
</organism>